<dbReference type="RefSeq" id="WP_050739324.1">
    <property type="nucleotide sequence ID" value="NZ_LGYO01000011.1"/>
</dbReference>
<accession>A0A0L6U221</accession>
<feature type="transmembrane region" description="Helical" evidence="1">
    <location>
        <begin position="24"/>
        <end position="45"/>
    </location>
</feature>
<protein>
    <recommendedName>
        <fullName evidence="4">Stage II sporulation protein M</fullName>
    </recommendedName>
</protein>
<dbReference type="OrthoDB" id="161024at2"/>
<reference evidence="3" key="1">
    <citation type="submission" date="2015-07" db="EMBL/GenBank/DDBJ databases">
        <title>Draft genome sequence of Acetobacterium bakii DSM 8293, a potential psychrophilic chemical producer through syngas fermentation.</title>
        <authorList>
            <person name="Song Y."/>
            <person name="Hwang S."/>
            <person name="Cho B.-K."/>
        </authorList>
    </citation>
    <scope>NUCLEOTIDE SEQUENCE [LARGE SCALE GENOMIC DNA]</scope>
    <source>
        <strain evidence="3">DSM 8239</strain>
    </source>
</reference>
<keyword evidence="3" id="KW-1185">Reference proteome</keyword>
<dbReference type="EMBL" id="LGYO01000011">
    <property type="protein sequence ID" value="KNZ42568.1"/>
    <property type="molecule type" value="Genomic_DNA"/>
</dbReference>
<dbReference type="PATRIC" id="fig|52689.4.peg.136"/>
<dbReference type="InterPro" id="IPR002798">
    <property type="entry name" value="SpoIIM-like"/>
</dbReference>
<dbReference type="AlphaFoldDB" id="A0A0L6U221"/>
<dbReference type="PANTHER" id="PTHR35337">
    <property type="entry name" value="SLR1478 PROTEIN"/>
    <property type="match status" value="1"/>
</dbReference>
<feature type="transmembrane region" description="Helical" evidence="1">
    <location>
        <begin position="94"/>
        <end position="118"/>
    </location>
</feature>
<comment type="caution">
    <text evidence="2">The sequence shown here is derived from an EMBL/GenBank/DDBJ whole genome shotgun (WGS) entry which is preliminary data.</text>
</comment>
<sequence length="208" mass="23200">MLNFINLQWEYAADYFSRNLKQMFFIYLGLFITLTVFSIVLFAFNPDIANVYYQEILKLFEEKDILNSSGFALYALILGNNVRAGGMIILSGFIPFLFLPIFSFISNAMILGVMGAVFQSNGVGLVPFLAGILPHGILEIPGLVLGTILGIHICQKLVKVILRRTVPGEFKQAILAVLRIFLLWMLPLFAIASGIETFLTPLLLNAFL</sequence>
<proteinExistence type="predicted"/>
<name>A0A0L6U221_9FIRM</name>
<feature type="transmembrane region" description="Helical" evidence="1">
    <location>
        <begin position="65"/>
        <end position="82"/>
    </location>
</feature>
<evidence type="ECO:0000256" key="1">
    <source>
        <dbReference type="SAM" id="Phobius"/>
    </source>
</evidence>
<organism evidence="2 3">
    <name type="scientific">Acetobacterium bakii</name>
    <dbReference type="NCBI Taxonomy" id="52689"/>
    <lineage>
        <taxon>Bacteria</taxon>
        <taxon>Bacillati</taxon>
        <taxon>Bacillota</taxon>
        <taxon>Clostridia</taxon>
        <taxon>Eubacteriales</taxon>
        <taxon>Eubacteriaceae</taxon>
        <taxon>Acetobacterium</taxon>
    </lineage>
</organism>
<feature type="transmembrane region" description="Helical" evidence="1">
    <location>
        <begin position="124"/>
        <end position="152"/>
    </location>
</feature>
<keyword evidence="1" id="KW-1133">Transmembrane helix</keyword>
<dbReference type="Proteomes" id="UP000036873">
    <property type="component" value="Unassembled WGS sequence"/>
</dbReference>
<gene>
    <name evidence="2" type="ORF">AKG39_05280</name>
</gene>
<keyword evidence="1" id="KW-0812">Transmembrane</keyword>
<evidence type="ECO:0000313" key="2">
    <source>
        <dbReference type="EMBL" id="KNZ42568.1"/>
    </source>
</evidence>
<evidence type="ECO:0008006" key="4">
    <source>
        <dbReference type="Google" id="ProtNLM"/>
    </source>
</evidence>
<dbReference type="PANTHER" id="PTHR35337:SF1">
    <property type="entry name" value="SLR1478 PROTEIN"/>
    <property type="match status" value="1"/>
</dbReference>
<dbReference type="STRING" id="52689.AKG39_05280"/>
<evidence type="ECO:0000313" key="3">
    <source>
        <dbReference type="Proteomes" id="UP000036873"/>
    </source>
</evidence>
<dbReference type="Pfam" id="PF01944">
    <property type="entry name" value="SpoIIM"/>
    <property type="match status" value="1"/>
</dbReference>
<feature type="transmembrane region" description="Helical" evidence="1">
    <location>
        <begin position="173"/>
        <end position="195"/>
    </location>
</feature>
<keyword evidence="1" id="KW-0472">Membrane</keyword>